<dbReference type="SUPFAM" id="SSF57889">
    <property type="entry name" value="Cysteine-rich domain"/>
    <property type="match status" value="2"/>
</dbReference>
<sequence length="198" mass="22444">METAAKLTPSSGFAFRTFSIHVSCAREAPTLTIEHHQAHEHPLVLFPISRNSEHLCEVCKEKVVRKLAYRCFKYKVVIHVECENSSELNHPCHPKHSLKLLTYGAIDYTDNTCLLCGLNLEDELYHCFICNFSVCLGCASIPPPVNVEHLKTHEHKLTLMARKISFTSNACGMQGDLSPYFCRQCDFMIHRSCIGIPH</sequence>
<evidence type="ECO:0000259" key="2">
    <source>
        <dbReference type="Pfam" id="PF03107"/>
    </source>
</evidence>
<dbReference type="Proteomes" id="UP000030689">
    <property type="component" value="Unassembled WGS sequence"/>
</dbReference>
<dbReference type="Pfam" id="PF03107">
    <property type="entry name" value="C1_2"/>
    <property type="match status" value="3"/>
</dbReference>
<dbReference type="InterPro" id="IPR004146">
    <property type="entry name" value="DC1"/>
</dbReference>
<gene>
    <name evidence="3" type="ORF">EUTSA_v10029489mg</name>
</gene>
<dbReference type="AlphaFoldDB" id="V4L891"/>
<evidence type="ECO:0000313" key="4">
    <source>
        <dbReference type="Proteomes" id="UP000030689"/>
    </source>
</evidence>
<dbReference type="PANTHER" id="PTHR32410">
    <property type="entry name" value="CYSTEINE/HISTIDINE-RICH C1 DOMAIN FAMILY PROTEIN"/>
    <property type="match status" value="1"/>
</dbReference>
<keyword evidence="4" id="KW-1185">Reference proteome</keyword>
<keyword evidence="1" id="KW-0677">Repeat</keyword>
<evidence type="ECO:0000256" key="1">
    <source>
        <dbReference type="ARBA" id="ARBA00022737"/>
    </source>
</evidence>
<organism evidence="3 4">
    <name type="scientific">Eutrema salsugineum</name>
    <name type="common">Saltwater cress</name>
    <name type="synonym">Sisymbrium salsugineum</name>
    <dbReference type="NCBI Taxonomy" id="72664"/>
    <lineage>
        <taxon>Eukaryota</taxon>
        <taxon>Viridiplantae</taxon>
        <taxon>Streptophyta</taxon>
        <taxon>Embryophyta</taxon>
        <taxon>Tracheophyta</taxon>
        <taxon>Spermatophyta</taxon>
        <taxon>Magnoliopsida</taxon>
        <taxon>eudicotyledons</taxon>
        <taxon>Gunneridae</taxon>
        <taxon>Pentapetalae</taxon>
        <taxon>rosids</taxon>
        <taxon>malvids</taxon>
        <taxon>Brassicales</taxon>
        <taxon>Brassicaceae</taxon>
        <taxon>Eutremeae</taxon>
        <taxon>Eutrema</taxon>
    </lineage>
</organism>
<protein>
    <recommendedName>
        <fullName evidence="2">DC1 domain-containing protein</fullName>
    </recommendedName>
</protein>
<feature type="non-terminal residue" evidence="3">
    <location>
        <position position="198"/>
    </location>
</feature>
<name>V4L891_EUTSA</name>
<dbReference type="EMBL" id="KI517537">
    <property type="protein sequence ID" value="ESQ38542.1"/>
    <property type="molecule type" value="Genomic_DNA"/>
</dbReference>
<dbReference type="PANTHER" id="PTHR32410:SF211">
    <property type="entry name" value="CYSTEINE_HISTIDINE-RICH C1 DOMAIN FAMILY PROTEIN"/>
    <property type="match status" value="1"/>
</dbReference>
<dbReference type="eggNOG" id="ENOG502RANS">
    <property type="taxonomic scope" value="Eukaryota"/>
</dbReference>
<accession>V4L891</accession>
<feature type="domain" description="DC1" evidence="2">
    <location>
        <begin position="151"/>
        <end position="194"/>
    </location>
</feature>
<dbReference type="KEGG" id="eus:EUTSA_v10029489mg"/>
<evidence type="ECO:0000313" key="3">
    <source>
        <dbReference type="EMBL" id="ESQ38542.1"/>
    </source>
</evidence>
<dbReference type="Gramene" id="ESQ38542">
    <property type="protein sequence ID" value="ESQ38542"/>
    <property type="gene ID" value="EUTSA_v10029489mg"/>
</dbReference>
<dbReference type="InterPro" id="IPR053192">
    <property type="entry name" value="Vacuole_Formation_Reg"/>
</dbReference>
<feature type="domain" description="DC1" evidence="2">
    <location>
        <begin position="38"/>
        <end position="82"/>
    </location>
</feature>
<proteinExistence type="predicted"/>
<feature type="domain" description="DC1" evidence="2">
    <location>
        <begin position="91"/>
        <end position="139"/>
    </location>
</feature>
<dbReference type="InterPro" id="IPR046349">
    <property type="entry name" value="C1-like_sf"/>
</dbReference>
<reference evidence="3 4" key="1">
    <citation type="journal article" date="2013" name="Front. Plant Sci.">
        <title>The Reference Genome of the Halophytic Plant Eutrema salsugineum.</title>
        <authorList>
            <person name="Yang R."/>
            <person name="Jarvis D.E."/>
            <person name="Chen H."/>
            <person name="Beilstein M.A."/>
            <person name="Grimwood J."/>
            <person name="Jenkins J."/>
            <person name="Shu S."/>
            <person name="Prochnik S."/>
            <person name="Xin M."/>
            <person name="Ma C."/>
            <person name="Schmutz J."/>
            <person name="Wing R.A."/>
            <person name="Mitchell-Olds T."/>
            <person name="Schumaker K.S."/>
            <person name="Wang X."/>
        </authorList>
    </citation>
    <scope>NUCLEOTIDE SEQUENCE [LARGE SCALE GENOMIC DNA]</scope>
</reference>